<dbReference type="AlphaFoldDB" id="A0A8S1JZX4"/>
<dbReference type="Proteomes" id="UP000688137">
    <property type="component" value="Unassembled WGS sequence"/>
</dbReference>
<evidence type="ECO:0000313" key="2">
    <source>
        <dbReference type="Proteomes" id="UP000688137"/>
    </source>
</evidence>
<proteinExistence type="predicted"/>
<protein>
    <submittedName>
        <fullName evidence="1">Uncharacterized protein</fullName>
    </submittedName>
</protein>
<organism evidence="1 2">
    <name type="scientific">Paramecium primaurelia</name>
    <dbReference type="NCBI Taxonomy" id="5886"/>
    <lineage>
        <taxon>Eukaryota</taxon>
        <taxon>Sar</taxon>
        <taxon>Alveolata</taxon>
        <taxon>Ciliophora</taxon>
        <taxon>Intramacronucleata</taxon>
        <taxon>Oligohymenophorea</taxon>
        <taxon>Peniculida</taxon>
        <taxon>Parameciidae</taxon>
        <taxon>Paramecium</taxon>
    </lineage>
</organism>
<keyword evidence="2" id="KW-1185">Reference proteome</keyword>
<reference evidence="1" key="1">
    <citation type="submission" date="2021-01" db="EMBL/GenBank/DDBJ databases">
        <authorList>
            <consortium name="Genoscope - CEA"/>
            <person name="William W."/>
        </authorList>
    </citation>
    <scope>NUCLEOTIDE SEQUENCE</scope>
</reference>
<name>A0A8S1JZX4_PARPR</name>
<sequence length="262" mass="31608">MGEFVNIDFTKKNAQPMDFQVDAQPINIYMKIRIDLRKNLQIPRNNLNRKNQKYKIGPNNKKTNNNIVVERIQRYMFRRRKIKKKIKNYCKINCYNSSRIIIQSLIKRLNELLDDVVKIEIRSHQRLQNQEIEEEKAQQLIIQRLEKEKKGNKKNEQNQKFMEKWYLDQLKNIKIMNSYQQRKNQMLKLKKGQKNYSEEIWYLLKQEIKNDQLKSSLRHVTQGDLLVKSEFNGCVRRGLIEPKSKSNKLSKAKVPLFKIKEK</sequence>
<gene>
    <name evidence="1" type="ORF">PPRIM_AZ9-3.1.T0120137</name>
</gene>
<comment type="caution">
    <text evidence="1">The sequence shown here is derived from an EMBL/GenBank/DDBJ whole genome shotgun (WGS) entry which is preliminary data.</text>
</comment>
<dbReference type="EMBL" id="CAJJDM010000009">
    <property type="protein sequence ID" value="CAD8047825.1"/>
    <property type="molecule type" value="Genomic_DNA"/>
</dbReference>
<accession>A0A8S1JZX4</accession>
<dbReference type="OMA" id="NYCKINC"/>
<evidence type="ECO:0000313" key="1">
    <source>
        <dbReference type="EMBL" id="CAD8047825.1"/>
    </source>
</evidence>